<sequence length="81" mass="8781">MGEPTDLDKIREMLAEGRRWCADGSGLDHASSLRALAALEEATCYIAADEHSKSEGVRLAARLCAARILAILNGKREETKP</sequence>
<reference evidence="1" key="1">
    <citation type="journal article" date="2015" name="Nature">
        <title>Complex archaea that bridge the gap between prokaryotes and eukaryotes.</title>
        <authorList>
            <person name="Spang A."/>
            <person name="Saw J.H."/>
            <person name="Jorgensen S.L."/>
            <person name="Zaremba-Niedzwiedzka K."/>
            <person name="Martijn J."/>
            <person name="Lind A.E."/>
            <person name="van Eijk R."/>
            <person name="Schleper C."/>
            <person name="Guy L."/>
            <person name="Ettema T.J."/>
        </authorList>
    </citation>
    <scope>NUCLEOTIDE SEQUENCE</scope>
</reference>
<dbReference type="AlphaFoldDB" id="A0A0F9B815"/>
<dbReference type="EMBL" id="LAZR01039138">
    <property type="protein sequence ID" value="KKL17745.1"/>
    <property type="molecule type" value="Genomic_DNA"/>
</dbReference>
<protein>
    <submittedName>
        <fullName evidence="1">Uncharacterized protein</fullName>
    </submittedName>
</protein>
<accession>A0A0F9B815</accession>
<comment type="caution">
    <text evidence="1">The sequence shown here is derived from an EMBL/GenBank/DDBJ whole genome shotgun (WGS) entry which is preliminary data.</text>
</comment>
<gene>
    <name evidence="1" type="ORF">LCGC14_2482480</name>
</gene>
<proteinExistence type="predicted"/>
<name>A0A0F9B815_9ZZZZ</name>
<organism evidence="1">
    <name type="scientific">marine sediment metagenome</name>
    <dbReference type="NCBI Taxonomy" id="412755"/>
    <lineage>
        <taxon>unclassified sequences</taxon>
        <taxon>metagenomes</taxon>
        <taxon>ecological metagenomes</taxon>
    </lineage>
</organism>
<evidence type="ECO:0000313" key="1">
    <source>
        <dbReference type="EMBL" id="KKL17745.1"/>
    </source>
</evidence>